<dbReference type="GO" id="GO:0005829">
    <property type="term" value="C:cytosol"/>
    <property type="evidence" value="ECO:0007669"/>
    <property type="project" value="TreeGrafter"/>
</dbReference>
<reference evidence="4 5" key="1">
    <citation type="submission" date="2019-04" db="EMBL/GenBank/DDBJ databases">
        <authorList>
            <person name="Grouzdev D.S."/>
            <person name="Nazina T.N."/>
        </authorList>
    </citation>
    <scope>NUCLEOTIDE SEQUENCE [LARGE SCALE GENOMIC DNA]</scope>
    <source>
        <strain evidence="4 5">SHC 3-19</strain>
    </source>
</reference>
<gene>
    <name evidence="4" type="ORF">E5S66_01850</name>
</gene>
<protein>
    <recommendedName>
        <fullName evidence="3">Exonuclease domain-containing protein</fullName>
    </recommendedName>
</protein>
<keyword evidence="5" id="KW-1185">Reference proteome</keyword>
<accession>A0A5R9PH02</accession>
<dbReference type="Pfam" id="PF00929">
    <property type="entry name" value="RNase_T"/>
    <property type="match status" value="1"/>
</dbReference>
<dbReference type="CDD" id="cd06127">
    <property type="entry name" value="DEDDh"/>
    <property type="match status" value="1"/>
</dbReference>
<dbReference type="PANTHER" id="PTHR30231:SF7">
    <property type="entry name" value="BLR4117 PROTEIN"/>
    <property type="match status" value="1"/>
</dbReference>
<dbReference type="EMBL" id="SROY01000001">
    <property type="protein sequence ID" value="TLX22794.1"/>
    <property type="molecule type" value="Genomic_DNA"/>
</dbReference>
<proteinExistence type="predicted"/>
<dbReference type="GO" id="GO:0008408">
    <property type="term" value="F:3'-5' exonuclease activity"/>
    <property type="evidence" value="ECO:0007669"/>
    <property type="project" value="TreeGrafter"/>
</dbReference>
<evidence type="ECO:0000256" key="1">
    <source>
        <dbReference type="ARBA" id="ARBA00022722"/>
    </source>
</evidence>
<sequence>MVPLPRWWLRRRHAGGEWAALWQPPPAGEWVSLDLETTGLDPARDHILSLAAVPVRDGRVCLSERFERRVHTARAFGIESIRHHRITPDEASEGEQVTDVVREFLHWLGSRRLLGYYLGFDLDMLRPHVRTLTGFDLPNAVVDLGDEVARQQRRQRPNAPVNLDFAYIAQTLGVPMVERHSALGDATTVGFCWLALQARGWPAG</sequence>
<dbReference type="Proteomes" id="UP000308508">
    <property type="component" value="Unassembled WGS sequence"/>
</dbReference>
<evidence type="ECO:0000256" key="2">
    <source>
        <dbReference type="ARBA" id="ARBA00022839"/>
    </source>
</evidence>
<name>A0A5R9PH02_9GAMM</name>
<keyword evidence="2" id="KW-0269">Exonuclease</keyword>
<organism evidence="4 5">
    <name type="scientific">Thermomonas fusca</name>
    <dbReference type="NCBI Taxonomy" id="215690"/>
    <lineage>
        <taxon>Bacteria</taxon>
        <taxon>Pseudomonadati</taxon>
        <taxon>Pseudomonadota</taxon>
        <taxon>Gammaproteobacteria</taxon>
        <taxon>Lysobacterales</taxon>
        <taxon>Lysobacteraceae</taxon>
        <taxon>Thermomonas</taxon>
    </lineage>
</organism>
<evidence type="ECO:0000259" key="3">
    <source>
        <dbReference type="SMART" id="SM00479"/>
    </source>
</evidence>
<dbReference type="SUPFAM" id="SSF53098">
    <property type="entry name" value="Ribonuclease H-like"/>
    <property type="match status" value="1"/>
</dbReference>
<dbReference type="SMART" id="SM00479">
    <property type="entry name" value="EXOIII"/>
    <property type="match status" value="1"/>
</dbReference>
<dbReference type="GO" id="GO:0006259">
    <property type="term" value="P:DNA metabolic process"/>
    <property type="evidence" value="ECO:0007669"/>
    <property type="project" value="UniProtKB-ARBA"/>
</dbReference>
<dbReference type="InterPro" id="IPR013520">
    <property type="entry name" value="Ribonucl_H"/>
</dbReference>
<dbReference type="Gene3D" id="3.30.420.10">
    <property type="entry name" value="Ribonuclease H-like superfamily/Ribonuclease H"/>
    <property type="match status" value="1"/>
</dbReference>
<dbReference type="STRING" id="1123377.GCA_000423885_01962"/>
<keyword evidence="1" id="KW-0540">Nuclease</keyword>
<dbReference type="GO" id="GO:0003676">
    <property type="term" value="F:nucleic acid binding"/>
    <property type="evidence" value="ECO:0007669"/>
    <property type="project" value="InterPro"/>
</dbReference>
<dbReference type="PANTHER" id="PTHR30231">
    <property type="entry name" value="DNA POLYMERASE III SUBUNIT EPSILON"/>
    <property type="match status" value="1"/>
</dbReference>
<dbReference type="AlphaFoldDB" id="A0A5R9PH02"/>
<dbReference type="InterPro" id="IPR012337">
    <property type="entry name" value="RNaseH-like_sf"/>
</dbReference>
<evidence type="ECO:0000313" key="5">
    <source>
        <dbReference type="Proteomes" id="UP000308508"/>
    </source>
</evidence>
<feature type="domain" description="Exonuclease" evidence="3">
    <location>
        <begin position="29"/>
        <end position="202"/>
    </location>
</feature>
<comment type="caution">
    <text evidence="4">The sequence shown here is derived from an EMBL/GenBank/DDBJ whole genome shotgun (WGS) entry which is preliminary data.</text>
</comment>
<keyword evidence="2" id="KW-0378">Hydrolase</keyword>
<evidence type="ECO:0000313" key="4">
    <source>
        <dbReference type="EMBL" id="TLX22794.1"/>
    </source>
</evidence>
<dbReference type="InterPro" id="IPR036397">
    <property type="entry name" value="RNaseH_sf"/>
</dbReference>